<dbReference type="Proteomes" id="UP000187203">
    <property type="component" value="Unassembled WGS sequence"/>
</dbReference>
<keyword evidence="4" id="KW-1185">Reference proteome</keyword>
<dbReference type="EMBL" id="AWUE01019243">
    <property type="protein sequence ID" value="OMO74805.1"/>
    <property type="molecule type" value="Genomic_DNA"/>
</dbReference>
<protein>
    <submittedName>
        <fullName evidence="3">Calcium-binding EF-hand</fullName>
    </submittedName>
</protein>
<dbReference type="GO" id="GO:0005509">
    <property type="term" value="F:calcium ion binding"/>
    <property type="evidence" value="ECO:0007669"/>
    <property type="project" value="InterPro"/>
</dbReference>
<dbReference type="Gene3D" id="1.10.238.10">
    <property type="entry name" value="EF-hand"/>
    <property type="match status" value="1"/>
</dbReference>
<dbReference type="PROSITE" id="PS50222">
    <property type="entry name" value="EF_HAND_2"/>
    <property type="match status" value="1"/>
</dbReference>
<evidence type="ECO:0000313" key="3">
    <source>
        <dbReference type="EMBL" id="OMO74805.1"/>
    </source>
</evidence>
<dbReference type="InterPro" id="IPR018247">
    <property type="entry name" value="EF_Hand_1_Ca_BS"/>
</dbReference>
<dbReference type="PROSITE" id="PS00018">
    <property type="entry name" value="EF_HAND_1"/>
    <property type="match status" value="2"/>
</dbReference>
<dbReference type="SMART" id="SM00054">
    <property type="entry name" value="EFh"/>
    <property type="match status" value="1"/>
</dbReference>
<dbReference type="InterPro" id="IPR011992">
    <property type="entry name" value="EF-hand-dom_pair"/>
</dbReference>
<dbReference type="InterPro" id="IPR002048">
    <property type="entry name" value="EF_hand_dom"/>
</dbReference>
<dbReference type="SUPFAM" id="SSF47473">
    <property type="entry name" value="EF-hand"/>
    <property type="match status" value="1"/>
</dbReference>
<dbReference type="OrthoDB" id="26525at2759"/>
<dbReference type="CDD" id="cd00051">
    <property type="entry name" value="EFh"/>
    <property type="match status" value="1"/>
</dbReference>
<evidence type="ECO:0000313" key="4">
    <source>
        <dbReference type="Proteomes" id="UP000187203"/>
    </source>
</evidence>
<name>A0A1R3HWS1_9ROSI</name>
<feature type="domain" description="EF-hand" evidence="2">
    <location>
        <begin position="13"/>
        <end position="48"/>
    </location>
</feature>
<accession>A0A1R3HWS1</accession>
<evidence type="ECO:0000256" key="1">
    <source>
        <dbReference type="ARBA" id="ARBA00022837"/>
    </source>
</evidence>
<keyword evidence="1" id="KW-0106">Calcium</keyword>
<sequence>MTLTNKSFPQTFNSKQQLRKLFLDCDSNNDGFLTKDEIKKAFQKLGAVIPGYRAWEGMKRADANRDGCVSMDELEDLIDYANKLQYSPSTPTPY</sequence>
<evidence type="ECO:0000259" key="2">
    <source>
        <dbReference type="PROSITE" id="PS50222"/>
    </source>
</evidence>
<organism evidence="3 4">
    <name type="scientific">Corchorus olitorius</name>
    <dbReference type="NCBI Taxonomy" id="93759"/>
    <lineage>
        <taxon>Eukaryota</taxon>
        <taxon>Viridiplantae</taxon>
        <taxon>Streptophyta</taxon>
        <taxon>Embryophyta</taxon>
        <taxon>Tracheophyta</taxon>
        <taxon>Spermatophyta</taxon>
        <taxon>Magnoliopsida</taxon>
        <taxon>eudicotyledons</taxon>
        <taxon>Gunneridae</taxon>
        <taxon>Pentapetalae</taxon>
        <taxon>rosids</taxon>
        <taxon>malvids</taxon>
        <taxon>Malvales</taxon>
        <taxon>Malvaceae</taxon>
        <taxon>Grewioideae</taxon>
        <taxon>Apeibeae</taxon>
        <taxon>Corchorus</taxon>
    </lineage>
</organism>
<comment type="caution">
    <text evidence="3">The sequence shown here is derived from an EMBL/GenBank/DDBJ whole genome shotgun (WGS) entry which is preliminary data.</text>
</comment>
<dbReference type="AlphaFoldDB" id="A0A1R3HWS1"/>
<dbReference type="Pfam" id="PF13499">
    <property type="entry name" value="EF-hand_7"/>
    <property type="match status" value="1"/>
</dbReference>
<gene>
    <name evidence="3" type="ORF">COLO4_26489</name>
</gene>
<proteinExistence type="predicted"/>
<reference evidence="4" key="1">
    <citation type="submission" date="2013-09" db="EMBL/GenBank/DDBJ databases">
        <title>Corchorus olitorius genome sequencing.</title>
        <authorList>
            <person name="Alam M."/>
            <person name="Haque M.S."/>
            <person name="Islam M.S."/>
            <person name="Emdad E.M."/>
            <person name="Islam M.M."/>
            <person name="Ahmed B."/>
            <person name="Halim A."/>
            <person name="Hossen Q.M.M."/>
            <person name="Hossain M.Z."/>
            <person name="Ahmed R."/>
            <person name="Khan M.M."/>
            <person name="Islam R."/>
            <person name="Rashid M.M."/>
            <person name="Khan S.A."/>
            <person name="Rahman M.S."/>
            <person name="Alam M."/>
            <person name="Yahiya A.S."/>
            <person name="Khan M.S."/>
            <person name="Azam M.S."/>
            <person name="Haque T."/>
            <person name="Lashkar M.Z.H."/>
            <person name="Akhand A.I."/>
            <person name="Morshed G."/>
            <person name="Roy S."/>
            <person name="Uddin K.S."/>
            <person name="Rabeya T."/>
            <person name="Hossain A.S."/>
            <person name="Chowdhury A."/>
            <person name="Snigdha A.R."/>
            <person name="Mortoza M.S."/>
            <person name="Matin S.A."/>
            <person name="Hoque S.M.E."/>
            <person name="Islam M.K."/>
            <person name="Roy D.K."/>
            <person name="Haider R."/>
            <person name="Moosa M.M."/>
            <person name="Elias S.M."/>
            <person name="Hasan A.M."/>
            <person name="Jahan S."/>
            <person name="Shafiuddin M."/>
            <person name="Mahmood N."/>
            <person name="Shommy N.S."/>
        </authorList>
    </citation>
    <scope>NUCLEOTIDE SEQUENCE [LARGE SCALE GENOMIC DNA]</scope>
    <source>
        <strain evidence="4">cv. O-4</strain>
    </source>
</reference>
<dbReference type="STRING" id="93759.A0A1R3HWS1"/>